<dbReference type="CDD" id="cd00082">
    <property type="entry name" value="HisKA"/>
    <property type="match status" value="1"/>
</dbReference>
<evidence type="ECO:0000256" key="13">
    <source>
        <dbReference type="ARBA" id="ARBA00023136"/>
    </source>
</evidence>
<evidence type="ECO:0000256" key="6">
    <source>
        <dbReference type="ARBA" id="ARBA00022679"/>
    </source>
</evidence>
<name>A0AAE3GIK1_9PSEU</name>
<evidence type="ECO:0000256" key="2">
    <source>
        <dbReference type="ARBA" id="ARBA00004651"/>
    </source>
</evidence>
<dbReference type="EC" id="2.7.13.3" evidence="3"/>
<evidence type="ECO:0000256" key="7">
    <source>
        <dbReference type="ARBA" id="ARBA00022692"/>
    </source>
</evidence>
<dbReference type="GO" id="GO:0005524">
    <property type="term" value="F:ATP binding"/>
    <property type="evidence" value="ECO:0007669"/>
    <property type="project" value="UniProtKB-KW"/>
</dbReference>
<evidence type="ECO:0000256" key="5">
    <source>
        <dbReference type="ARBA" id="ARBA00022553"/>
    </source>
</evidence>
<dbReference type="GO" id="GO:0000155">
    <property type="term" value="F:phosphorelay sensor kinase activity"/>
    <property type="evidence" value="ECO:0007669"/>
    <property type="project" value="InterPro"/>
</dbReference>
<evidence type="ECO:0000256" key="4">
    <source>
        <dbReference type="ARBA" id="ARBA00022475"/>
    </source>
</evidence>
<dbReference type="SUPFAM" id="SSF158472">
    <property type="entry name" value="HAMP domain-like"/>
    <property type="match status" value="1"/>
</dbReference>
<dbReference type="Pfam" id="PF02518">
    <property type="entry name" value="HATPase_c"/>
    <property type="match status" value="1"/>
</dbReference>
<dbReference type="SUPFAM" id="SSF55874">
    <property type="entry name" value="ATPase domain of HSP90 chaperone/DNA topoisomerase II/histidine kinase"/>
    <property type="match status" value="1"/>
</dbReference>
<dbReference type="CDD" id="cd00075">
    <property type="entry name" value="HATPase"/>
    <property type="match status" value="1"/>
</dbReference>
<dbReference type="PROSITE" id="PS50885">
    <property type="entry name" value="HAMP"/>
    <property type="match status" value="1"/>
</dbReference>
<keyword evidence="5" id="KW-0597">Phosphoprotein</keyword>
<dbReference type="InterPro" id="IPR050428">
    <property type="entry name" value="TCS_sensor_his_kinase"/>
</dbReference>
<dbReference type="InterPro" id="IPR003660">
    <property type="entry name" value="HAMP_dom"/>
</dbReference>
<dbReference type="InterPro" id="IPR005467">
    <property type="entry name" value="His_kinase_dom"/>
</dbReference>
<keyword evidence="7 16" id="KW-0812">Transmembrane</keyword>
<dbReference type="PROSITE" id="PS50109">
    <property type="entry name" value="HIS_KIN"/>
    <property type="match status" value="1"/>
</dbReference>
<feature type="compositionally biased region" description="Basic and acidic residues" evidence="15">
    <location>
        <begin position="574"/>
        <end position="597"/>
    </location>
</feature>
<evidence type="ECO:0000256" key="16">
    <source>
        <dbReference type="SAM" id="Phobius"/>
    </source>
</evidence>
<dbReference type="FunFam" id="1.10.287.130:FF:000010">
    <property type="entry name" value="Two-component sensor histidine kinase"/>
    <property type="match status" value="1"/>
</dbReference>
<evidence type="ECO:0000256" key="8">
    <source>
        <dbReference type="ARBA" id="ARBA00022741"/>
    </source>
</evidence>
<comment type="caution">
    <text evidence="19">The sequence shown here is derived from an EMBL/GenBank/DDBJ whole genome shotgun (WGS) entry which is preliminary data.</text>
</comment>
<evidence type="ECO:0000256" key="11">
    <source>
        <dbReference type="ARBA" id="ARBA00022989"/>
    </source>
</evidence>
<dbReference type="PANTHER" id="PTHR45436:SF5">
    <property type="entry name" value="SENSOR HISTIDINE KINASE TRCS"/>
    <property type="match status" value="1"/>
</dbReference>
<dbReference type="InterPro" id="IPR004358">
    <property type="entry name" value="Sig_transdc_His_kin-like_C"/>
</dbReference>
<dbReference type="AlphaFoldDB" id="A0AAE3GIK1"/>
<protein>
    <recommendedName>
        <fullName evidence="14">Sensor histidine kinase MtrB</fullName>
        <ecNumber evidence="3">2.7.13.3</ecNumber>
    </recommendedName>
</protein>
<evidence type="ECO:0000256" key="1">
    <source>
        <dbReference type="ARBA" id="ARBA00000085"/>
    </source>
</evidence>
<dbReference type="Gene3D" id="1.10.287.130">
    <property type="match status" value="1"/>
</dbReference>
<dbReference type="SUPFAM" id="SSF47384">
    <property type="entry name" value="Homodimeric domain of signal transducing histidine kinase"/>
    <property type="match status" value="1"/>
</dbReference>
<comment type="catalytic activity">
    <reaction evidence="1">
        <text>ATP + protein L-histidine = ADP + protein N-phospho-L-histidine.</text>
        <dbReference type="EC" id="2.7.13.3"/>
    </reaction>
</comment>
<dbReference type="FunFam" id="3.30.565.10:FF:000013">
    <property type="entry name" value="Two-component sensor histidine kinase"/>
    <property type="match status" value="1"/>
</dbReference>
<keyword evidence="20" id="KW-1185">Reference proteome</keyword>
<dbReference type="RefSeq" id="WP_253775360.1">
    <property type="nucleotide sequence ID" value="NZ_JAMTCK010000012.1"/>
</dbReference>
<evidence type="ECO:0000256" key="12">
    <source>
        <dbReference type="ARBA" id="ARBA00023012"/>
    </source>
</evidence>
<dbReference type="Gene3D" id="3.30.565.10">
    <property type="entry name" value="Histidine kinase-like ATPase, C-terminal domain"/>
    <property type="match status" value="1"/>
</dbReference>
<organism evidence="19 20">
    <name type="scientific">Goodfellowiella coeruleoviolacea</name>
    <dbReference type="NCBI Taxonomy" id="334858"/>
    <lineage>
        <taxon>Bacteria</taxon>
        <taxon>Bacillati</taxon>
        <taxon>Actinomycetota</taxon>
        <taxon>Actinomycetes</taxon>
        <taxon>Pseudonocardiales</taxon>
        <taxon>Pseudonocardiaceae</taxon>
        <taxon>Goodfellowiella</taxon>
    </lineage>
</organism>
<dbReference type="SMART" id="SM00304">
    <property type="entry name" value="HAMP"/>
    <property type="match status" value="1"/>
</dbReference>
<dbReference type="Proteomes" id="UP001206128">
    <property type="component" value="Unassembled WGS sequence"/>
</dbReference>
<feature type="transmembrane region" description="Helical" evidence="16">
    <location>
        <begin position="41"/>
        <end position="60"/>
    </location>
</feature>
<dbReference type="InterPro" id="IPR036890">
    <property type="entry name" value="HATPase_C_sf"/>
</dbReference>
<evidence type="ECO:0000256" key="14">
    <source>
        <dbReference type="ARBA" id="ARBA00035305"/>
    </source>
</evidence>
<evidence type="ECO:0000313" key="19">
    <source>
        <dbReference type="EMBL" id="MCP2167964.1"/>
    </source>
</evidence>
<keyword evidence="6" id="KW-0808">Transferase</keyword>
<sequence length="597" mass="64444">MRQRQRWDHAVARRVYRVFVEARRRWAAFGELWRRSLQLRVVVSTLALSSAVVFVLGMVLQTEIVGRLLQTKTSAALSQIESASFVVQRELLGINPGLDNTRGRFATALNRLTSSNPDDGPASSAAGAYEPVLADGGGKTEGGLVTSAGPFQDVPAELRTMVENGTAGTQITTVNREGTPTTFLVAGIPVSSTARAMQLYMLFPLASEQRTVSVVQSTLVVSGVVLLLLLAGIANLVTRQVVRPVRQAAEVAERFADGKLDRRMPVVGEDDVARLAESFNEMAESIQEQIRQLEEFGQLQRRFTSDVSHELRTPLTTVRMAADVLHASREQFPAGLARSTELLVDELDRFEALLGDLLEISRLDAGVEELAAEPVDMRLVVRHAKDAVRAIAGGTGTDVRLVLPDQEVTAEVDARRVERILRNLLANAIDHGEGLPVEVTLAGDDEAVAVTVRDYGVGLRPGEAELVFNRFWRADPSRNRRTGGTGLGLSISLEDARLHGGWLEAWGEPGQGACFRLTVPRTQGRELTTSPLPLPPIPAALVGAAPAADAAGTEGAAPAGQAGPHEQPAVAAGDENRAVWHSAEQRQDDKPVWEEAR</sequence>
<dbReference type="CDD" id="cd06225">
    <property type="entry name" value="HAMP"/>
    <property type="match status" value="1"/>
</dbReference>
<dbReference type="InterPro" id="IPR047669">
    <property type="entry name" value="MtrAB_MtrB"/>
</dbReference>
<dbReference type="Pfam" id="PF00512">
    <property type="entry name" value="HisKA"/>
    <property type="match status" value="1"/>
</dbReference>
<comment type="subcellular location">
    <subcellularLocation>
        <location evidence="2">Cell membrane</location>
        <topology evidence="2">Multi-pass membrane protein</topology>
    </subcellularLocation>
</comment>
<evidence type="ECO:0000256" key="10">
    <source>
        <dbReference type="ARBA" id="ARBA00022840"/>
    </source>
</evidence>
<dbReference type="Pfam" id="PF00672">
    <property type="entry name" value="HAMP"/>
    <property type="match status" value="1"/>
</dbReference>
<evidence type="ECO:0000313" key="20">
    <source>
        <dbReference type="Proteomes" id="UP001206128"/>
    </source>
</evidence>
<evidence type="ECO:0000256" key="3">
    <source>
        <dbReference type="ARBA" id="ARBA00012438"/>
    </source>
</evidence>
<keyword evidence="13 16" id="KW-0472">Membrane</keyword>
<dbReference type="PRINTS" id="PR00344">
    <property type="entry name" value="BCTRLSENSOR"/>
</dbReference>
<dbReference type="SMART" id="SM00388">
    <property type="entry name" value="HisKA"/>
    <property type="match status" value="1"/>
</dbReference>
<feature type="domain" description="Histidine kinase" evidence="17">
    <location>
        <begin position="306"/>
        <end position="523"/>
    </location>
</feature>
<dbReference type="EMBL" id="JAMTCK010000012">
    <property type="protein sequence ID" value="MCP2167964.1"/>
    <property type="molecule type" value="Genomic_DNA"/>
</dbReference>
<keyword evidence="10" id="KW-0067">ATP-binding</keyword>
<dbReference type="InterPro" id="IPR003594">
    <property type="entry name" value="HATPase_dom"/>
</dbReference>
<dbReference type="InterPro" id="IPR003661">
    <property type="entry name" value="HisK_dim/P_dom"/>
</dbReference>
<dbReference type="GO" id="GO:0005886">
    <property type="term" value="C:plasma membrane"/>
    <property type="evidence" value="ECO:0007669"/>
    <property type="project" value="UniProtKB-SubCell"/>
</dbReference>
<dbReference type="SMART" id="SM00387">
    <property type="entry name" value="HATPase_c"/>
    <property type="match status" value="1"/>
</dbReference>
<keyword evidence="9 19" id="KW-0418">Kinase</keyword>
<proteinExistence type="predicted"/>
<evidence type="ECO:0000256" key="15">
    <source>
        <dbReference type="SAM" id="MobiDB-lite"/>
    </source>
</evidence>
<dbReference type="Gene3D" id="6.10.340.10">
    <property type="match status" value="1"/>
</dbReference>
<reference evidence="19" key="1">
    <citation type="submission" date="2022-06" db="EMBL/GenBank/DDBJ databases">
        <title>Genomic Encyclopedia of Archaeal and Bacterial Type Strains, Phase II (KMG-II): from individual species to whole genera.</title>
        <authorList>
            <person name="Goeker M."/>
        </authorList>
    </citation>
    <scope>NUCLEOTIDE SEQUENCE</scope>
    <source>
        <strain evidence="19">DSM 43935</strain>
    </source>
</reference>
<gene>
    <name evidence="19" type="ORF">LX83_004838</name>
</gene>
<feature type="region of interest" description="Disordered" evidence="15">
    <location>
        <begin position="545"/>
        <end position="597"/>
    </location>
</feature>
<keyword evidence="12" id="KW-0902">Two-component regulatory system</keyword>
<keyword evidence="4" id="KW-1003">Cell membrane</keyword>
<dbReference type="InterPro" id="IPR036097">
    <property type="entry name" value="HisK_dim/P_sf"/>
</dbReference>
<evidence type="ECO:0000259" key="18">
    <source>
        <dbReference type="PROSITE" id="PS50885"/>
    </source>
</evidence>
<evidence type="ECO:0000256" key="9">
    <source>
        <dbReference type="ARBA" id="ARBA00022777"/>
    </source>
</evidence>
<accession>A0AAE3GIK1</accession>
<feature type="compositionally biased region" description="Low complexity" evidence="15">
    <location>
        <begin position="545"/>
        <end position="564"/>
    </location>
</feature>
<keyword evidence="11 16" id="KW-1133">Transmembrane helix</keyword>
<evidence type="ECO:0000259" key="17">
    <source>
        <dbReference type="PROSITE" id="PS50109"/>
    </source>
</evidence>
<keyword evidence="8" id="KW-0547">Nucleotide-binding</keyword>
<feature type="domain" description="HAMP" evidence="18">
    <location>
        <begin position="239"/>
        <end position="291"/>
    </location>
</feature>
<dbReference type="NCBIfam" id="NF040691">
    <property type="entry name" value="MtrAB_MtrB"/>
    <property type="match status" value="1"/>
</dbReference>
<dbReference type="PANTHER" id="PTHR45436">
    <property type="entry name" value="SENSOR HISTIDINE KINASE YKOH"/>
    <property type="match status" value="1"/>
</dbReference>